<dbReference type="Proteomes" id="UP001138921">
    <property type="component" value="Unassembled WGS sequence"/>
</dbReference>
<gene>
    <name evidence="3" type="ORF">J1C56_05410</name>
</gene>
<evidence type="ECO:0000313" key="4">
    <source>
        <dbReference type="Proteomes" id="UP001138921"/>
    </source>
</evidence>
<comment type="caution">
    <text evidence="3">The sequence shown here is derived from an EMBL/GenBank/DDBJ whole genome shotgun (WGS) entry which is preliminary data.</text>
</comment>
<dbReference type="RefSeq" id="WP_214386794.1">
    <property type="nucleotide sequence ID" value="NZ_JAFLWW010000002.1"/>
</dbReference>
<sequence>MSDRLVLLGTKGGPAIRPGGPWPTSTLLELGGRTVIVDCGLGVTRGVTDAGLSLKALDLIFITHLHSDHVLELGPLLHTAWTAGLATPVRLFGPAGLNQYWQRFVQALEFDIETRIDDEGRPDLREMVEVVEFGEGNVLQDGELLVTALRVDHPPVTECFALRFENLGTSIVFSADTAFFPPLADFARGADVLLHEAMLEEGVERLVARTGNGARLREHLMASHSLAGEAGTIAARAGVGRLVLNHLIPADDPDIAEGDWVEAVRKTWNGPLTIGRDGLVVSVKGDNARNREDLHETGDAEERFA</sequence>
<keyword evidence="4" id="KW-1185">Reference proteome</keyword>
<dbReference type="InterPro" id="IPR036866">
    <property type="entry name" value="RibonucZ/Hydroxyglut_hydro"/>
</dbReference>
<proteinExistence type="predicted"/>
<dbReference type="SUPFAM" id="SSF56281">
    <property type="entry name" value="Metallo-hydrolase/oxidoreductase"/>
    <property type="match status" value="1"/>
</dbReference>
<accession>A0A9X1D284</accession>
<dbReference type="PANTHER" id="PTHR46018:SF2">
    <property type="entry name" value="ZINC PHOSPHODIESTERASE ELAC PROTEIN 1"/>
    <property type="match status" value="1"/>
</dbReference>
<dbReference type="GO" id="GO:0042781">
    <property type="term" value="F:3'-tRNA processing endoribonuclease activity"/>
    <property type="evidence" value="ECO:0007669"/>
    <property type="project" value="TreeGrafter"/>
</dbReference>
<keyword evidence="1" id="KW-0378">Hydrolase</keyword>
<name>A0A9X1D284_9HYPH</name>
<dbReference type="EMBL" id="JAFLWW010000002">
    <property type="protein sequence ID" value="MBT1155025.1"/>
    <property type="molecule type" value="Genomic_DNA"/>
</dbReference>
<evidence type="ECO:0000256" key="1">
    <source>
        <dbReference type="ARBA" id="ARBA00022801"/>
    </source>
</evidence>
<dbReference type="InterPro" id="IPR001279">
    <property type="entry name" value="Metallo-B-lactamas"/>
</dbReference>
<dbReference type="PANTHER" id="PTHR46018">
    <property type="entry name" value="ZINC PHOSPHODIESTERASE ELAC PROTEIN 1"/>
    <property type="match status" value="1"/>
</dbReference>
<dbReference type="Pfam" id="PF23023">
    <property type="entry name" value="Anti-Pycsar_Apyc1"/>
    <property type="match status" value="1"/>
</dbReference>
<dbReference type="InterPro" id="IPR044094">
    <property type="entry name" value="AtsA-like_MBL-fold"/>
</dbReference>
<evidence type="ECO:0000259" key="2">
    <source>
        <dbReference type="SMART" id="SM00849"/>
    </source>
</evidence>
<dbReference type="AlphaFoldDB" id="A0A9X1D284"/>
<reference evidence="3" key="1">
    <citation type="journal article" date="2021" name="Microorganisms">
        <title>Phylogenomic Reconstruction and Metabolic Potential of the Genus Aminobacter.</title>
        <authorList>
            <person name="Artuso I."/>
            <person name="Turrini P."/>
            <person name="Pirolo M."/>
            <person name="Lugli G.A."/>
            <person name="Ventura M."/>
            <person name="Visca P."/>
        </authorList>
    </citation>
    <scope>NUCLEOTIDE SEQUENCE</scope>
    <source>
        <strain evidence="3">LMG 26462</strain>
    </source>
</reference>
<feature type="domain" description="Metallo-beta-lactamase" evidence="2">
    <location>
        <begin position="22"/>
        <end position="224"/>
    </location>
</feature>
<reference evidence="3" key="2">
    <citation type="submission" date="2021-03" db="EMBL/GenBank/DDBJ databases">
        <authorList>
            <person name="Artuso I."/>
            <person name="Turrini P."/>
            <person name="Pirolo M."/>
            <person name="Lugli G.A."/>
            <person name="Ventura M."/>
            <person name="Visca P."/>
        </authorList>
    </citation>
    <scope>NUCLEOTIDE SEQUENCE</scope>
    <source>
        <strain evidence="3">LMG 26462</strain>
    </source>
</reference>
<protein>
    <submittedName>
        <fullName evidence="3">MBL fold metallo-hydrolase</fullName>
    </submittedName>
</protein>
<dbReference type="CDD" id="cd07719">
    <property type="entry name" value="arylsulfatase_AtsA-like_MBL-fold"/>
    <property type="match status" value="1"/>
</dbReference>
<evidence type="ECO:0000313" key="3">
    <source>
        <dbReference type="EMBL" id="MBT1155025.1"/>
    </source>
</evidence>
<dbReference type="Gene3D" id="3.60.15.10">
    <property type="entry name" value="Ribonuclease Z/Hydroxyacylglutathione hydrolase-like"/>
    <property type="match status" value="1"/>
</dbReference>
<dbReference type="SMART" id="SM00849">
    <property type="entry name" value="Lactamase_B"/>
    <property type="match status" value="1"/>
</dbReference>
<organism evidence="3 4">
    <name type="scientific">Aminobacter anthyllidis</name>
    <dbReference type="NCBI Taxonomy" id="1035067"/>
    <lineage>
        <taxon>Bacteria</taxon>
        <taxon>Pseudomonadati</taxon>
        <taxon>Pseudomonadota</taxon>
        <taxon>Alphaproteobacteria</taxon>
        <taxon>Hyphomicrobiales</taxon>
        <taxon>Phyllobacteriaceae</taxon>
        <taxon>Aminobacter</taxon>
    </lineage>
</organism>